<evidence type="ECO:0000256" key="1">
    <source>
        <dbReference type="ARBA" id="ARBA00013258"/>
    </source>
</evidence>
<dbReference type="InterPro" id="IPR050858">
    <property type="entry name" value="Mal-CoA-ACP_Trans/PKS_FabD"/>
</dbReference>
<dbReference type="NCBIfam" id="TIGR00128">
    <property type="entry name" value="fabD"/>
    <property type="match status" value="1"/>
</dbReference>
<gene>
    <name evidence="9" type="primary">fabD</name>
    <name evidence="9" type="ORF">IPJ27_01685</name>
</gene>
<feature type="active site" evidence="7">
    <location>
        <position position="203"/>
    </location>
</feature>
<dbReference type="Gene3D" id="3.40.366.10">
    <property type="entry name" value="Malonyl-Coenzyme A Acyl Carrier Protein, domain 2"/>
    <property type="match status" value="1"/>
</dbReference>
<accession>A0A935PVZ4</accession>
<dbReference type="InterPro" id="IPR024925">
    <property type="entry name" value="Malonyl_CoA-ACP_transAc"/>
</dbReference>
<dbReference type="PANTHER" id="PTHR42681">
    <property type="entry name" value="MALONYL-COA-ACYL CARRIER PROTEIN TRANSACYLASE, MITOCHONDRIAL"/>
    <property type="match status" value="1"/>
</dbReference>
<evidence type="ECO:0000256" key="6">
    <source>
        <dbReference type="PIRNR" id="PIRNR000446"/>
    </source>
</evidence>
<comment type="catalytic activity">
    <reaction evidence="5 6">
        <text>holo-[ACP] + malonyl-CoA = malonyl-[ACP] + CoA</text>
        <dbReference type="Rhea" id="RHEA:41792"/>
        <dbReference type="Rhea" id="RHEA-COMP:9623"/>
        <dbReference type="Rhea" id="RHEA-COMP:9685"/>
        <dbReference type="ChEBI" id="CHEBI:57287"/>
        <dbReference type="ChEBI" id="CHEBI:57384"/>
        <dbReference type="ChEBI" id="CHEBI:64479"/>
        <dbReference type="ChEBI" id="CHEBI:78449"/>
        <dbReference type="EC" id="2.3.1.39"/>
    </reaction>
</comment>
<dbReference type="GO" id="GO:0004314">
    <property type="term" value="F:[acyl-carrier-protein] S-malonyltransferase activity"/>
    <property type="evidence" value="ECO:0007669"/>
    <property type="project" value="UniProtKB-EC"/>
</dbReference>
<keyword evidence="4 6" id="KW-0012">Acyltransferase</keyword>
<protein>
    <recommendedName>
        <fullName evidence="2 6">Malonyl CoA-acyl carrier protein transacylase</fullName>
        <ecNumber evidence="1 6">2.3.1.39</ecNumber>
    </recommendedName>
</protein>
<evidence type="ECO:0000256" key="3">
    <source>
        <dbReference type="ARBA" id="ARBA00022679"/>
    </source>
</evidence>
<evidence type="ECO:0000256" key="5">
    <source>
        <dbReference type="ARBA" id="ARBA00048462"/>
    </source>
</evidence>
<dbReference type="EC" id="2.3.1.39" evidence="1 6"/>
<dbReference type="Proteomes" id="UP000697998">
    <property type="component" value="Unassembled WGS sequence"/>
</dbReference>
<dbReference type="AlphaFoldDB" id="A0A935PVZ4"/>
<dbReference type="SUPFAM" id="SSF52151">
    <property type="entry name" value="FabD/lysophospholipase-like"/>
    <property type="match status" value="1"/>
</dbReference>
<dbReference type="PANTHER" id="PTHR42681:SF1">
    <property type="entry name" value="MALONYL-COA-ACYL CARRIER PROTEIN TRANSACYLASE, MITOCHONDRIAL"/>
    <property type="match status" value="1"/>
</dbReference>
<evidence type="ECO:0000256" key="4">
    <source>
        <dbReference type="ARBA" id="ARBA00023315"/>
    </source>
</evidence>
<dbReference type="SMART" id="SM00827">
    <property type="entry name" value="PKS_AT"/>
    <property type="match status" value="1"/>
</dbReference>
<evidence type="ECO:0000313" key="9">
    <source>
        <dbReference type="EMBL" id="MBK7673564.1"/>
    </source>
</evidence>
<dbReference type="InterPro" id="IPR016036">
    <property type="entry name" value="Malonyl_transacylase_ACP-bd"/>
</dbReference>
<dbReference type="GO" id="GO:0006633">
    <property type="term" value="P:fatty acid biosynthetic process"/>
    <property type="evidence" value="ECO:0007669"/>
    <property type="project" value="TreeGrafter"/>
</dbReference>
<organism evidence="9 10">
    <name type="scientific">Candidatus Accumulibacter proximus</name>
    <dbReference type="NCBI Taxonomy" id="2954385"/>
    <lineage>
        <taxon>Bacteria</taxon>
        <taxon>Pseudomonadati</taxon>
        <taxon>Pseudomonadota</taxon>
        <taxon>Betaproteobacteria</taxon>
        <taxon>Candidatus Accumulibacter</taxon>
    </lineage>
</organism>
<feature type="domain" description="Malonyl-CoA:ACP transacylase (MAT)" evidence="8">
    <location>
        <begin position="6"/>
        <end position="316"/>
    </location>
</feature>
<evidence type="ECO:0000256" key="7">
    <source>
        <dbReference type="PIRSR" id="PIRSR000446-1"/>
    </source>
</evidence>
<dbReference type="FunFam" id="3.30.70.250:FF:000001">
    <property type="entry name" value="Malonyl CoA-acyl carrier protein transacylase"/>
    <property type="match status" value="1"/>
</dbReference>
<keyword evidence="3 6" id="KW-0808">Transferase</keyword>
<proteinExistence type="inferred from homology"/>
<sequence length="317" mass="32504">MAFAFVFPGQGSQSVGMMAAYGDSAVVRATFDEASAVLGQDLWQLLAEGPAEALAQTVNTQPMMLTAGVAVYRLWLDRGGKIPAVLAGHSLGEYSALVAAGVIAFTDAVPLVRLRAAAMQEAVPAGTGAMAAILGLDDDRIAEACAEAEAAVGGGGVVEPVNFNGPGQTVIAGSKAAVERACEACKARGAKRALLLPVSAPFHSSLIRPAADKLAARLAQLSFAVPQIPVINNADVAIQSDPERIKDALVRQAYSPVRWVETIRKMAAMDITTVVECGPGKVLAGLTKRCADGLASVALADLASIDATVANLEPGQC</sequence>
<comment type="similarity">
    <text evidence="6">Belongs to the fabD family.</text>
</comment>
<dbReference type="InterPro" id="IPR016035">
    <property type="entry name" value="Acyl_Trfase/lysoPLipase"/>
</dbReference>
<dbReference type="InterPro" id="IPR014043">
    <property type="entry name" value="Acyl_transferase_dom"/>
</dbReference>
<dbReference type="PIRSF" id="PIRSF000446">
    <property type="entry name" value="Mct"/>
    <property type="match status" value="1"/>
</dbReference>
<dbReference type="EMBL" id="JADJMH010000001">
    <property type="protein sequence ID" value="MBK7673564.1"/>
    <property type="molecule type" value="Genomic_DNA"/>
</dbReference>
<reference evidence="9 10" key="1">
    <citation type="submission" date="2020-10" db="EMBL/GenBank/DDBJ databases">
        <title>Connecting structure to function with the recovery of over 1000 high-quality activated sludge metagenome-assembled genomes encoding full-length rRNA genes using long-read sequencing.</title>
        <authorList>
            <person name="Singleton C.M."/>
            <person name="Petriglieri F."/>
            <person name="Kristensen J.M."/>
            <person name="Kirkegaard R.H."/>
            <person name="Michaelsen T.Y."/>
            <person name="Andersen M.H."/>
            <person name="Karst S.M."/>
            <person name="Dueholm M.S."/>
            <person name="Nielsen P.H."/>
            <person name="Albertsen M."/>
        </authorList>
    </citation>
    <scope>NUCLEOTIDE SEQUENCE [LARGE SCALE GENOMIC DNA]</scope>
    <source>
        <strain evidence="9">EsbW_18-Q3-R4-48_BATAC.285</strain>
    </source>
</reference>
<evidence type="ECO:0000313" key="10">
    <source>
        <dbReference type="Proteomes" id="UP000697998"/>
    </source>
</evidence>
<dbReference type="InterPro" id="IPR004410">
    <property type="entry name" value="Malonyl_CoA-ACP_transAc_FabD"/>
</dbReference>
<dbReference type="GO" id="GO:0005829">
    <property type="term" value="C:cytosol"/>
    <property type="evidence" value="ECO:0007669"/>
    <property type="project" value="TreeGrafter"/>
</dbReference>
<comment type="caution">
    <text evidence="9">The sequence shown here is derived from an EMBL/GenBank/DDBJ whole genome shotgun (WGS) entry which is preliminary data.</text>
</comment>
<dbReference type="Gene3D" id="3.30.70.250">
    <property type="entry name" value="Malonyl-CoA ACP transacylase, ACP-binding"/>
    <property type="match status" value="1"/>
</dbReference>
<evidence type="ECO:0000256" key="2">
    <source>
        <dbReference type="ARBA" id="ARBA00018953"/>
    </source>
</evidence>
<dbReference type="SUPFAM" id="SSF55048">
    <property type="entry name" value="Probable ACP-binding domain of malonyl-CoA ACP transacylase"/>
    <property type="match status" value="1"/>
</dbReference>
<name>A0A935PVZ4_9PROT</name>
<feature type="active site" evidence="7">
    <location>
        <position position="90"/>
    </location>
</feature>
<evidence type="ECO:0000259" key="8">
    <source>
        <dbReference type="SMART" id="SM00827"/>
    </source>
</evidence>
<dbReference type="Pfam" id="PF00698">
    <property type="entry name" value="Acyl_transf_1"/>
    <property type="match status" value="1"/>
</dbReference>
<dbReference type="InterPro" id="IPR001227">
    <property type="entry name" value="Ac_transferase_dom_sf"/>
</dbReference>